<comment type="caution">
    <text evidence="2">The sequence shown here is derived from an EMBL/GenBank/DDBJ whole genome shotgun (WGS) entry which is preliminary data.</text>
</comment>
<dbReference type="EMBL" id="CAUYUJ010001891">
    <property type="protein sequence ID" value="CAK0798121.1"/>
    <property type="molecule type" value="Genomic_DNA"/>
</dbReference>
<reference evidence="2" key="1">
    <citation type="submission" date="2023-10" db="EMBL/GenBank/DDBJ databases">
        <authorList>
            <person name="Chen Y."/>
            <person name="Shah S."/>
            <person name="Dougan E. K."/>
            <person name="Thang M."/>
            <person name="Chan C."/>
        </authorList>
    </citation>
    <scope>NUCLEOTIDE SEQUENCE [LARGE SCALE GENOMIC DNA]</scope>
</reference>
<evidence type="ECO:0000256" key="1">
    <source>
        <dbReference type="SAM" id="MobiDB-lite"/>
    </source>
</evidence>
<evidence type="ECO:0000313" key="3">
    <source>
        <dbReference type="Proteomes" id="UP001189429"/>
    </source>
</evidence>
<proteinExistence type="predicted"/>
<name>A0ABN9Q4G6_9DINO</name>
<feature type="compositionally biased region" description="Pro residues" evidence="1">
    <location>
        <begin position="252"/>
        <end position="263"/>
    </location>
</feature>
<sequence>MGRALGAALCGYPEAAPLQDAVGGLPKGLRRPAAGGAPSSFFLAGMLGRRVKNIGVAKEGIERQSNSLGYWGPEPATTASGWASKAFRASQAAKAAQAEAEGALREAEHHQQIAASSADQAKAAALQMDLAARSSVGSARELGPYLKFCRQIAEYLGDHPQRADEPALLRLRRFCGGLDAHLDRANRAGSPSAALELGFRMYARPPQQYPAQPVWGPAVPELRAPLDGPAPRLEVRRRPHHFAAEPEATAPGPGPLPARPPPVGAAAPLPEAAARTAGSAAGGQAAARTAGAAASGAAASGAAAPSASAGGAAAAHASFLGGAEMRLHLGTPSVEMPVSLRALAAALLLAVSASGASLRMLKEKKVSIAKAHVAGRVVGESRAAEHFFKEWVRGLPRNMTKEKQDAVVATLEAEVSKLGDNVAHIKAIQKNETSQFHNKDSLKKALPEKDQKMMDSMDEWSTRMNQKAKMGAMNVMSKLKNAIHLIKKGALSGNDEAAGKLEDVLKQMTTLSR</sequence>
<evidence type="ECO:0000313" key="2">
    <source>
        <dbReference type="EMBL" id="CAK0798121.1"/>
    </source>
</evidence>
<dbReference type="Proteomes" id="UP001189429">
    <property type="component" value="Unassembled WGS sequence"/>
</dbReference>
<protein>
    <submittedName>
        <fullName evidence="2">Uncharacterized protein</fullName>
    </submittedName>
</protein>
<feature type="region of interest" description="Disordered" evidence="1">
    <location>
        <begin position="243"/>
        <end position="267"/>
    </location>
</feature>
<accession>A0ABN9Q4G6</accession>
<gene>
    <name evidence="2" type="ORF">PCOR1329_LOCUS6995</name>
</gene>
<keyword evidence="3" id="KW-1185">Reference proteome</keyword>
<organism evidence="2 3">
    <name type="scientific">Prorocentrum cordatum</name>
    <dbReference type="NCBI Taxonomy" id="2364126"/>
    <lineage>
        <taxon>Eukaryota</taxon>
        <taxon>Sar</taxon>
        <taxon>Alveolata</taxon>
        <taxon>Dinophyceae</taxon>
        <taxon>Prorocentrales</taxon>
        <taxon>Prorocentraceae</taxon>
        <taxon>Prorocentrum</taxon>
    </lineage>
</organism>